<reference evidence="1 2" key="1">
    <citation type="submission" date="2021-01" db="EMBL/GenBank/DDBJ databases">
        <title>Genomic Encyclopedia of Type Strains, Phase IV (KMG-IV): sequencing the most valuable type-strain genomes for metagenomic binning, comparative biology and taxonomic classification.</title>
        <authorList>
            <person name="Goeker M."/>
        </authorList>
    </citation>
    <scope>NUCLEOTIDE SEQUENCE [LARGE SCALE GENOMIC DNA]</scope>
    <source>
        <strain evidence="1 2">DSM 105453</strain>
    </source>
</reference>
<protein>
    <submittedName>
        <fullName evidence="1">Uncharacterized protein</fullName>
    </submittedName>
</protein>
<accession>A0ABS2R829</accession>
<evidence type="ECO:0000313" key="2">
    <source>
        <dbReference type="Proteomes" id="UP000823485"/>
    </source>
</evidence>
<organism evidence="1 2">
    <name type="scientific">Siminovitchia thermophila</name>
    <dbReference type="NCBI Taxonomy" id="1245522"/>
    <lineage>
        <taxon>Bacteria</taxon>
        <taxon>Bacillati</taxon>
        <taxon>Bacillota</taxon>
        <taxon>Bacilli</taxon>
        <taxon>Bacillales</taxon>
        <taxon>Bacillaceae</taxon>
        <taxon>Siminovitchia</taxon>
    </lineage>
</organism>
<name>A0ABS2R829_9BACI</name>
<dbReference type="RefSeq" id="WP_205179403.1">
    <property type="nucleotide sequence ID" value="NZ_JAFBFH010000014.1"/>
</dbReference>
<keyword evidence="2" id="KW-1185">Reference proteome</keyword>
<sequence length="155" mass="18335">MVIEVKSLQLNENLFLIDGEMINVFYKELRLIENINRENNHGKIEGYIDIVYPFAGLNLQMTFEIYTEENEEGDLDGVFKIPFVENKISLSDIYLLQHMEETYRFTDQLESEYEKCLCGGYMMPMYEEFPDWITFCNRCDSRSENTFASPIKEPC</sequence>
<proteinExistence type="predicted"/>
<comment type="caution">
    <text evidence="1">The sequence shown here is derived from an EMBL/GenBank/DDBJ whole genome shotgun (WGS) entry which is preliminary data.</text>
</comment>
<evidence type="ECO:0000313" key="1">
    <source>
        <dbReference type="EMBL" id="MBM7715324.1"/>
    </source>
</evidence>
<dbReference type="EMBL" id="JAFBFH010000014">
    <property type="protein sequence ID" value="MBM7715324.1"/>
    <property type="molecule type" value="Genomic_DNA"/>
</dbReference>
<dbReference type="Proteomes" id="UP000823485">
    <property type="component" value="Unassembled WGS sequence"/>
</dbReference>
<gene>
    <name evidence="1" type="ORF">JOC94_002311</name>
</gene>